<evidence type="ECO:0000313" key="11">
    <source>
        <dbReference type="Proteomes" id="UP000829401"/>
    </source>
</evidence>
<evidence type="ECO:0000256" key="8">
    <source>
        <dbReference type="ARBA" id="ARBA00048337"/>
    </source>
</evidence>
<keyword evidence="11" id="KW-1185">Reference proteome</keyword>
<evidence type="ECO:0000256" key="5">
    <source>
        <dbReference type="ARBA" id="ARBA00012684"/>
    </source>
</evidence>
<accession>T0BWA6</accession>
<dbReference type="SUPFAM" id="SSF48613">
    <property type="entry name" value="Heme oxygenase-like"/>
    <property type="match status" value="1"/>
</dbReference>
<sequence>MRFTEELRREADPIFEAIRNHPFVRGIAEAFLSPAQITHYVQQDYLYLSTYAKVYSLGLAKCRTREEMRDFHERIGFILNAEVHPHLTLCRFANVSYEALQQGASMAPTAHHYASHMLVCAQAGTLGDVLATVLPCHWTYVDLARNIVHRDEPTKDHPLYEWIEFYANDDMLFGLTALCRWIDEYAERTSDEDRASMQEAFLVSCHMERRFFEMAYTLENW</sequence>
<comment type="subunit">
    <text evidence="4">Homotetramer.</text>
</comment>
<gene>
    <name evidence="10" type="primary">tenA</name>
    <name evidence="10" type="ORF">K1I37_17125</name>
</gene>
<evidence type="ECO:0000313" key="10">
    <source>
        <dbReference type="EMBL" id="UNO48371.1"/>
    </source>
</evidence>
<dbReference type="NCBIfam" id="TIGR04306">
    <property type="entry name" value="salvage_TenA"/>
    <property type="match status" value="1"/>
</dbReference>
<name>T0BWA6_ALIAG</name>
<dbReference type="Gene3D" id="1.20.910.10">
    <property type="entry name" value="Heme oxygenase-like"/>
    <property type="match status" value="1"/>
</dbReference>
<dbReference type="GO" id="GO:0005829">
    <property type="term" value="C:cytosol"/>
    <property type="evidence" value="ECO:0007669"/>
    <property type="project" value="TreeGrafter"/>
</dbReference>
<dbReference type="InterPro" id="IPR004305">
    <property type="entry name" value="Thiaminase-2/PQQC"/>
</dbReference>
<dbReference type="Proteomes" id="UP000829401">
    <property type="component" value="Chromosome"/>
</dbReference>
<dbReference type="KEGG" id="aaco:K1I37_17125"/>
<proteinExistence type="inferred from homology"/>
<dbReference type="RefSeq" id="WP_021297007.1">
    <property type="nucleotide sequence ID" value="NZ_AURB01000141.1"/>
</dbReference>
<dbReference type="Pfam" id="PF03070">
    <property type="entry name" value="TENA_THI-4"/>
    <property type="match status" value="1"/>
</dbReference>
<keyword evidence="7 9" id="KW-0784">Thiamine biosynthesis</keyword>
<comment type="similarity">
    <text evidence="3 9">Belongs to the TenA family.</text>
</comment>
<dbReference type="AlphaFoldDB" id="T0BWA6"/>
<dbReference type="STRING" id="1356854.N007_09755"/>
<dbReference type="GO" id="GO:0009228">
    <property type="term" value="P:thiamine biosynthetic process"/>
    <property type="evidence" value="ECO:0007669"/>
    <property type="project" value="UniProtKB-KW"/>
</dbReference>
<accession>A0A9E6ZK88</accession>
<evidence type="ECO:0000256" key="4">
    <source>
        <dbReference type="ARBA" id="ARBA00011881"/>
    </source>
</evidence>
<dbReference type="PANTHER" id="PTHR43198:SF2">
    <property type="entry name" value="SI:CH1073-67J19.1-RELATED"/>
    <property type="match status" value="1"/>
</dbReference>
<comment type="function">
    <text evidence="9">Catalyzes an amino-pyrimidine hydrolysis reaction at the C5' of the pyrimidine moiety of thiamine compounds, a reaction that is part of a thiamine salvage pathway.</text>
</comment>
<reference evidence="11" key="1">
    <citation type="journal article" date="2022" name="G3 (Bethesda)">
        <title>Unveiling the complete genome sequence of Alicyclobacillus acidoterrestris DSM 3922T, a taint-producing strain.</title>
        <authorList>
            <person name="Leonardo I.C."/>
            <person name="Barreto Crespo M.T."/>
            <person name="Gaspar F.B."/>
        </authorList>
    </citation>
    <scope>NUCLEOTIDE SEQUENCE [LARGE SCALE GENOMIC DNA]</scope>
    <source>
        <strain evidence="11">DSM 3922</strain>
    </source>
</reference>
<dbReference type="eggNOG" id="COG0819">
    <property type="taxonomic scope" value="Bacteria"/>
</dbReference>
<comment type="pathway">
    <text evidence="2 9">Cofactor biosynthesis; thiamine diphosphate biosynthesis.</text>
</comment>
<evidence type="ECO:0000256" key="9">
    <source>
        <dbReference type="RuleBase" id="RU363093"/>
    </source>
</evidence>
<dbReference type="InterPro" id="IPR016084">
    <property type="entry name" value="Haem_Oase-like_multi-hlx"/>
</dbReference>
<comment type="catalytic activity">
    <reaction evidence="8 9">
        <text>thiamine + H2O = 5-(2-hydroxyethyl)-4-methylthiazole + 4-amino-5-hydroxymethyl-2-methylpyrimidine + H(+)</text>
        <dbReference type="Rhea" id="RHEA:17509"/>
        <dbReference type="ChEBI" id="CHEBI:15377"/>
        <dbReference type="ChEBI" id="CHEBI:15378"/>
        <dbReference type="ChEBI" id="CHEBI:16892"/>
        <dbReference type="ChEBI" id="CHEBI:17957"/>
        <dbReference type="ChEBI" id="CHEBI:18385"/>
        <dbReference type="EC" id="3.5.99.2"/>
    </reaction>
</comment>
<dbReference type="InterPro" id="IPR027574">
    <property type="entry name" value="Thiaminase_II"/>
</dbReference>
<dbReference type="CDD" id="cd19360">
    <property type="entry name" value="TenA_C_SaTenA-like"/>
    <property type="match status" value="1"/>
</dbReference>
<evidence type="ECO:0000256" key="6">
    <source>
        <dbReference type="ARBA" id="ARBA00013647"/>
    </source>
</evidence>
<comment type="catalytic activity">
    <reaction evidence="1 9">
        <text>4-amino-5-aminomethyl-2-methylpyrimidine + H2O = 4-amino-5-hydroxymethyl-2-methylpyrimidine + NH4(+)</text>
        <dbReference type="Rhea" id="RHEA:31799"/>
        <dbReference type="ChEBI" id="CHEBI:15377"/>
        <dbReference type="ChEBI" id="CHEBI:16892"/>
        <dbReference type="ChEBI" id="CHEBI:28938"/>
        <dbReference type="ChEBI" id="CHEBI:63416"/>
        <dbReference type="EC" id="3.5.99.2"/>
    </reaction>
</comment>
<dbReference type="InterPro" id="IPR050967">
    <property type="entry name" value="Thiamine_Salvage_TenA"/>
</dbReference>
<dbReference type="PANTHER" id="PTHR43198">
    <property type="entry name" value="BIFUNCTIONAL TH2 PROTEIN"/>
    <property type="match status" value="1"/>
</dbReference>
<keyword evidence="9" id="KW-0378">Hydrolase</keyword>
<dbReference type="EMBL" id="CP080467">
    <property type="protein sequence ID" value="UNO48371.1"/>
    <property type="molecule type" value="Genomic_DNA"/>
</dbReference>
<dbReference type="EC" id="3.5.99.2" evidence="5 9"/>
<evidence type="ECO:0000256" key="7">
    <source>
        <dbReference type="ARBA" id="ARBA00022977"/>
    </source>
</evidence>
<dbReference type="GO" id="GO:0050334">
    <property type="term" value="F:thiaminase activity"/>
    <property type="evidence" value="ECO:0007669"/>
    <property type="project" value="UniProtKB-EC"/>
</dbReference>
<dbReference type="OrthoDB" id="34166at2"/>
<evidence type="ECO:0000256" key="3">
    <source>
        <dbReference type="ARBA" id="ARBA00010264"/>
    </source>
</evidence>
<evidence type="ECO:0000256" key="2">
    <source>
        <dbReference type="ARBA" id="ARBA00004948"/>
    </source>
</evidence>
<evidence type="ECO:0000256" key="1">
    <source>
        <dbReference type="ARBA" id="ARBA00001881"/>
    </source>
</evidence>
<protein>
    <recommendedName>
        <fullName evidence="6 9">Aminopyrimidine aminohydrolase</fullName>
        <ecNumber evidence="5 9">3.5.99.2</ecNumber>
    </recommendedName>
</protein>
<organism evidence="10 11">
    <name type="scientific">Alicyclobacillus acidoterrestris (strain ATCC 49025 / DSM 3922 / CIP 106132 / NCIMB 13137 / GD3B)</name>
    <dbReference type="NCBI Taxonomy" id="1356854"/>
    <lineage>
        <taxon>Bacteria</taxon>
        <taxon>Bacillati</taxon>
        <taxon>Bacillota</taxon>
        <taxon>Bacilli</taxon>
        <taxon>Bacillales</taxon>
        <taxon>Alicyclobacillaceae</taxon>
        <taxon>Alicyclobacillus</taxon>
    </lineage>
</organism>